<feature type="domain" description="HTH deoR-type" evidence="5">
    <location>
        <begin position="6"/>
        <end position="61"/>
    </location>
</feature>
<dbReference type="Gene3D" id="3.40.50.1360">
    <property type="match status" value="1"/>
</dbReference>
<proteinExistence type="predicted"/>
<dbReference type="InterPro" id="IPR036390">
    <property type="entry name" value="WH_DNA-bd_sf"/>
</dbReference>
<dbReference type="InterPro" id="IPR018356">
    <property type="entry name" value="Tscrpt_reg_HTH_DeoR_CS"/>
</dbReference>
<dbReference type="InterPro" id="IPR036388">
    <property type="entry name" value="WH-like_DNA-bd_sf"/>
</dbReference>
<protein>
    <submittedName>
        <fullName evidence="6">DeoR/GlpR family transcriptional regulator</fullName>
    </submittedName>
</protein>
<sequence>MKRSDLDIRRDQIVALLAENGSLSAQELCQRLKVSVQTIRADLRDLDEASLVQRRNGVARLRQQAENIGYLPRLTVSHSEKHQIAQAIQHLVPHGARVALGTGTTVAQCARLLATRQDLLVATNSLHAVMALQHAPGARVEMAGGSVRLRDLDVISPASIEFFARYRMEQAIFSCGGVSQSGAVLDYNTEEITARQAIAACAKQKILVVDSAKFDRDLPCQMQHLWDYDVVVTGAELSESLRKKCAASGCRTIQVALPQ</sequence>
<keyword evidence="4" id="KW-0804">Transcription</keyword>
<organism evidence="6 7">
    <name type="scientific">Pseudophaeobacter arcticus</name>
    <dbReference type="NCBI Taxonomy" id="385492"/>
    <lineage>
        <taxon>Bacteria</taxon>
        <taxon>Pseudomonadati</taxon>
        <taxon>Pseudomonadota</taxon>
        <taxon>Alphaproteobacteria</taxon>
        <taxon>Rhodobacterales</taxon>
        <taxon>Paracoccaceae</taxon>
        <taxon>Pseudophaeobacter</taxon>
    </lineage>
</organism>
<evidence type="ECO:0000256" key="1">
    <source>
        <dbReference type="ARBA" id="ARBA00022491"/>
    </source>
</evidence>
<accession>A0ABQ0AHU3</accession>
<dbReference type="PROSITE" id="PS51000">
    <property type="entry name" value="HTH_DEOR_2"/>
    <property type="match status" value="1"/>
</dbReference>
<dbReference type="InterPro" id="IPR014036">
    <property type="entry name" value="DeoR-like_C"/>
</dbReference>
<evidence type="ECO:0000313" key="7">
    <source>
        <dbReference type="Proteomes" id="UP001441944"/>
    </source>
</evidence>
<keyword evidence="1" id="KW-0678">Repressor</keyword>
<dbReference type="EMBL" id="BAABWU010000002">
    <property type="protein sequence ID" value="GAA6195393.1"/>
    <property type="molecule type" value="Genomic_DNA"/>
</dbReference>
<dbReference type="InterPro" id="IPR037171">
    <property type="entry name" value="NagB/RpiA_transferase-like"/>
</dbReference>
<keyword evidence="7" id="KW-1185">Reference proteome</keyword>
<dbReference type="PANTHER" id="PTHR30363">
    <property type="entry name" value="HTH-TYPE TRANSCRIPTIONAL REGULATOR SRLR-RELATED"/>
    <property type="match status" value="1"/>
</dbReference>
<keyword evidence="2" id="KW-0805">Transcription regulation</keyword>
<name>A0ABQ0AHU3_9RHOB</name>
<evidence type="ECO:0000256" key="2">
    <source>
        <dbReference type="ARBA" id="ARBA00023015"/>
    </source>
</evidence>
<dbReference type="InterPro" id="IPR050313">
    <property type="entry name" value="Carb_Metab_HTH_regulators"/>
</dbReference>
<gene>
    <name evidence="6" type="ORF">NBRC116598_08370</name>
</gene>
<dbReference type="RefSeq" id="WP_353397287.1">
    <property type="nucleotide sequence ID" value="NZ_BAABWU010000002.1"/>
</dbReference>
<evidence type="ECO:0000256" key="3">
    <source>
        <dbReference type="ARBA" id="ARBA00023125"/>
    </source>
</evidence>
<dbReference type="SUPFAM" id="SSF46785">
    <property type="entry name" value="Winged helix' DNA-binding domain"/>
    <property type="match status" value="1"/>
</dbReference>
<dbReference type="SMART" id="SM01134">
    <property type="entry name" value="DeoRC"/>
    <property type="match status" value="1"/>
</dbReference>
<evidence type="ECO:0000313" key="6">
    <source>
        <dbReference type="EMBL" id="GAA6195393.1"/>
    </source>
</evidence>
<dbReference type="Pfam" id="PF08220">
    <property type="entry name" value="HTH_DeoR"/>
    <property type="match status" value="1"/>
</dbReference>
<dbReference type="SMART" id="SM00420">
    <property type="entry name" value="HTH_DEOR"/>
    <property type="match status" value="1"/>
</dbReference>
<dbReference type="Proteomes" id="UP001441944">
    <property type="component" value="Unassembled WGS sequence"/>
</dbReference>
<dbReference type="Gene3D" id="1.10.10.10">
    <property type="entry name" value="Winged helix-like DNA-binding domain superfamily/Winged helix DNA-binding domain"/>
    <property type="match status" value="1"/>
</dbReference>
<dbReference type="PANTHER" id="PTHR30363:SF4">
    <property type="entry name" value="GLYCEROL-3-PHOSPHATE REGULON REPRESSOR"/>
    <property type="match status" value="1"/>
</dbReference>
<reference evidence="6 7" key="1">
    <citation type="submission" date="2024-04" db="EMBL/GenBank/DDBJ databases">
        <title>Draft genome sequence of Pseudophaeobacter arcticus NBRC 116598.</title>
        <authorList>
            <person name="Miyakawa T."/>
            <person name="Kusuya Y."/>
            <person name="Miura T."/>
        </authorList>
    </citation>
    <scope>NUCLEOTIDE SEQUENCE [LARGE SCALE GENOMIC DNA]</scope>
    <source>
        <strain evidence="6 7">SU-CL00105</strain>
    </source>
</reference>
<dbReference type="InterPro" id="IPR001034">
    <property type="entry name" value="DeoR_HTH"/>
</dbReference>
<dbReference type="SUPFAM" id="SSF100950">
    <property type="entry name" value="NagB/RpiA/CoA transferase-like"/>
    <property type="match status" value="1"/>
</dbReference>
<evidence type="ECO:0000259" key="5">
    <source>
        <dbReference type="PROSITE" id="PS51000"/>
    </source>
</evidence>
<evidence type="ECO:0000256" key="4">
    <source>
        <dbReference type="ARBA" id="ARBA00023163"/>
    </source>
</evidence>
<keyword evidence="3" id="KW-0238">DNA-binding</keyword>
<dbReference type="Pfam" id="PF00455">
    <property type="entry name" value="DeoRC"/>
    <property type="match status" value="1"/>
</dbReference>
<dbReference type="PROSITE" id="PS00894">
    <property type="entry name" value="HTH_DEOR_1"/>
    <property type="match status" value="1"/>
</dbReference>
<comment type="caution">
    <text evidence="6">The sequence shown here is derived from an EMBL/GenBank/DDBJ whole genome shotgun (WGS) entry which is preliminary data.</text>
</comment>